<evidence type="ECO:0000313" key="8">
    <source>
        <dbReference type="Proteomes" id="UP001304671"/>
    </source>
</evidence>
<keyword evidence="5 6" id="KW-0472">Membrane</keyword>
<accession>A0ABU5QUL1</accession>
<proteinExistence type="predicted"/>
<evidence type="ECO:0000313" key="7">
    <source>
        <dbReference type="EMBL" id="MEA5260788.1"/>
    </source>
</evidence>
<feature type="transmembrane region" description="Helical" evidence="6">
    <location>
        <begin position="136"/>
        <end position="160"/>
    </location>
</feature>
<dbReference type="Pfam" id="PF03706">
    <property type="entry name" value="LPG_synthase_TM"/>
    <property type="match status" value="1"/>
</dbReference>
<dbReference type="EMBL" id="JAYFUL010000068">
    <property type="protein sequence ID" value="MEA5260788.1"/>
    <property type="molecule type" value="Genomic_DNA"/>
</dbReference>
<dbReference type="InterPro" id="IPR022791">
    <property type="entry name" value="L-PG_synthase/AglD"/>
</dbReference>
<gene>
    <name evidence="7" type="ORF">VB264_23515</name>
</gene>
<evidence type="ECO:0000256" key="4">
    <source>
        <dbReference type="ARBA" id="ARBA00022989"/>
    </source>
</evidence>
<sequence>MQNTNETNPKTSILSEKLFSLFKTLLFVVIVWMLYKAFDQKQQNIDSLLLECQKAFVVKNLWKGLLLILLIFFNWGFEAKKWQQLALKVEEISLKEAFKGVLMGLSLGFITPANLGDYAGRMWKFKQQKRAESIGAILLGNGIQFYISLLFGTLSFGYFLITNNQIIAGINGITILVLILSLLLGFFAYLKRHLFYLFVLKIPYLKKFAHSVKILEYFSNEEVRKVFLWGLLRYFTISLQFVLVLLIFEVKLNIIDLWTISCLIFLVKTIVPAINFIGDLGIREFSAIYFFSFYQVNHAAIITATFVLWFINILFPVLVGSILVLKTKIR</sequence>
<reference evidence="7 8" key="1">
    <citation type="submission" date="2023-12" db="EMBL/GenBank/DDBJ databases">
        <title>Novel species of the genus Arcicella isolated from rivers.</title>
        <authorList>
            <person name="Lu H."/>
        </authorList>
    </citation>
    <scope>NUCLEOTIDE SEQUENCE [LARGE SCALE GENOMIC DNA]</scope>
    <source>
        <strain evidence="7 8">LMG 21963</strain>
    </source>
</reference>
<organism evidence="7 8">
    <name type="scientific">Arcicella aquatica</name>
    <dbReference type="NCBI Taxonomy" id="217141"/>
    <lineage>
        <taxon>Bacteria</taxon>
        <taxon>Pseudomonadati</taxon>
        <taxon>Bacteroidota</taxon>
        <taxon>Cytophagia</taxon>
        <taxon>Cytophagales</taxon>
        <taxon>Flectobacillaceae</taxon>
        <taxon>Arcicella</taxon>
    </lineage>
</organism>
<evidence type="ECO:0000256" key="2">
    <source>
        <dbReference type="ARBA" id="ARBA00022475"/>
    </source>
</evidence>
<dbReference type="RefSeq" id="WP_323253613.1">
    <property type="nucleotide sequence ID" value="NZ_JAYFUL010000068.1"/>
</dbReference>
<evidence type="ECO:0000256" key="3">
    <source>
        <dbReference type="ARBA" id="ARBA00022692"/>
    </source>
</evidence>
<feature type="transmembrane region" description="Helical" evidence="6">
    <location>
        <begin position="56"/>
        <end position="77"/>
    </location>
</feature>
<keyword evidence="4 6" id="KW-1133">Transmembrane helix</keyword>
<feature type="transmembrane region" description="Helical" evidence="6">
    <location>
        <begin position="97"/>
        <end position="115"/>
    </location>
</feature>
<feature type="transmembrane region" description="Helical" evidence="6">
    <location>
        <begin position="298"/>
        <end position="325"/>
    </location>
</feature>
<feature type="transmembrane region" description="Helical" evidence="6">
    <location>
        <begin position="18"/>
        <end position="35"/>
    </location>
</feature>
<dbReference type="Proteomes" id="UP001304671">
    <property type="component" value="Unassembled WGS sequence"/>
</dbReference>
<feature type="transmembrane region" description="Helical" evidence="6">
    <location>
        <begin position="166"/>
        <end position="187"/>
    </location>
</feature>
<keyword evidence="2" id="KW-1003">Cell membrane</keyword>
<comment type="caution">
    <text evidence="7">The sequence shown here is derived from an EMBL/GenBank/DDBJ whole genome shotgun (WGS) entry which is preliminary data.</text>
</comment>
<comment type="subcellular location">
    <subcellularLocation>
        <location evidence="1">Cell membrane</location>
        <topology evidence="1">Multi-pass membrane protein</topology>
    </subcellularLocation>
</comment>
<evidence type="ECO:0000256" key="6">
    <source>
        <dbReference type="SAM" id="Phobius"/>
    </source>
</evidence>
<evidence type="ECO:0000256" key="1">
    <source>
        <dbReference type="ARBA" id="ARBA00004651"/>
    </source>
</evidence>
<keyword evidence="3 6" id="KW-0812">Transmembrane</keyword>
<keyword evidence="8" id="KW-1185">Reference proteome</keyword>
<evidence type="ECO:0000256" key="5">
    <source>
        <dbReference type="ARBA" id="ARBA00023136"/>
    </source>
</evidence>
<protein>
    <submittedName>
        <fullName evidence="7">Lysylphosphatidylglycerol synthase domain-containing protein</fullName>
    </submittedName>
</protein>
<feature type="transmembrane region" description="Helical" evidence="6">
    <location>
        <begin position="227"/>
        <end position="248"/>
    </location>
</feature>
<feature type="transmembrane region" description="Helical" evidence="6">
    <location>
        <begin position="255"/>
        <end position="278"/>
    </location>
</feature>
<name>A0ABU5QUL1_9BACT</name>